<dbReference type="EMBL" id="QZEI01000026">
    <property type="protein sequence ID" value="RLV59813.1"/>
    <property type="molecule type" value="Genomic_DNA"/>
</dbReference>
<evidence type="ECO:0000313" key="1">
    <source>
        <dbReference type="EMBL" id="RLV59813.1"/>
    </source>
</evidence>
<dbReference type="AlphaFoldDB" id="A0A3L8PYZ2"/>
<dbReference type="OrthoDB" id="5767011at2"/>
<reference evidence="1 2" key="1">
    <citation type="submission" date="2018-09" db="EMBL/GenBank/DDBJ databases">
        <title>Phylogeny of the Shewanellaceae, and recommendation for two new genera, Pseudoshewanella and Parashewanella.</title>
        <authorList>
            <person name="Wang G."/>
        </authorList>
    </citation>
    <scope>NUCLEOTIDE SEQUENCE [LARGE SCALE GENOMIC DNA]</scope>
    <source>
        <strain evidence="1 2">C51</strain>
    </source>
</reference>
<proteinExistence type="predicted"/>
<organism evidence="1 2">
    <name type="scientific">Parashewanella curva</name>
    <dbReference type="NCBI Taxonomy" id="2338552"/>
    <lineage>
        <taxon>Bacteria</taxon>
        <taxon>Pseudomonadati</taxon>
        <taxon>Pseudomonadota</taxon>
        <taxon>Gammaproteobacteria</taxon>
        <taxon>Alteromonadales</taxon>
        <taxon>Shewanellaceae</taxon>
        <taxon>Parashewanella</taxon>
    </lineage>
</organism>
<evidence type="ECO:0000313" key="2">
    <source>
        <dbReference type="Proteomes" id="UP000281474"/>
    </source>
</evidence>
<accession>A0A3L8PYZ2</accession>
<name>A0A3L8PYZ2_9GAMM</name>
<comment type="caution">
    <text evidence="1">The sequence shown here is derived from an EMBL/GenBank/DDBJ whole genome shotgun (WGS) entry which is preliminary data.</text>
</comment>
<dbReference type="RefSeq" id="WP_121838876.1">
    <property type="nucleotide sequence ID" value="NZ_ML014775.1"/>
</dbReference>
<protein>
    <submittedName>
        <fullName evidence="1">Uncharacterized protein</fullName>
    </submittedName>
</protein>
<dbReference type="Proteomes" id="UP000281474">
    <property type="component" value="Unassembled WGS sequence"/>
</dbReference>
<keyword evidence="2" id="KW-1185">Reference proteome</keyword>
<sequence>MSLGSIPPQRTEIILATGQNQLQFQEQVKPYPASFCELEAKLLTNDKAKFTQQVSKLFAQDLPPLERMSAYLQLKRLMPKEDASKLNLSTNYFAEQNIWSFSITYDDEAIFIQNEIPAKSTGDLACFHEFCRLNSRQWFVDNCAGQPQAEIEELFKEVTQPQRNPAHSYVLAAKRLIELLPEELQSQFKIVKHEKEGDWYFEVQRYQPLKSADGSPLLPNVCIMAYSPKFKGDEHDDLQRLNRIEQIEYLLCRCKPDDRPEVQYLLAKLEREQSLVEHLQTFQDIQKLCIEQHDTKLTAEIVEIESANIKFLTLSFNGTHLFCSKPIAILVDDSVVVGTTKANIEDIYPLVNTINQETVQSQVNTEIEHILLTLTDIEFNDDAPESITTLLNNVEELIPRSHVQEKHQQQLTQIKAELDKKQAGYNLWMELKKSCDEGCSDAAYQTFKTIFNIQSQIPMEMSETELTNALLPHLRELRKSIKSEAKPLLTVSQKMHSNNSIQLQVCFNEQILLASDSYPKTSKQAKTINQVTSYLELEFTATISFENFRTKIDSWRRPGTEGFHDAYITLLNALGNDELYEFPINPQTKLDAFYLLRNFLIPEVVPLFNVSFESIYENGSYYLHLRVGNAELNKEIKEIGSTSIENIKSFLGYPEKPRLPNVVHTTKGLIEAHKRARRIWLKIPNYSISTASETKSPRQPTFHCSYLKTDTDVTKGVALELPLPTPEPLTAEELAKEMVSNVTKYSNVSGMLEYLKSNDFQSKKHVLPANCWNDSTLVPIWGAELISYDVKAGGNGAKMSLKDALESYGHQYL</sequence>
<gene>
    <name evidence="1" type="ORF">D5018_10075</name>
</gene>